<comment type="caution">
    <text evidence="2">The sequence shown here is derived from an EMBL/GenBank/DDBJ whole genome shotgun (WGS) entry which is preliminary data.</text>
</comment>
<dbReference type="CDD" id="cd02955">
    <property type="entry name" value="SSP411"/>
    <property type="match status" value="1"/>
</dbReference>
<accession>A0A3N0DQF9</accession>
<dbReference type="RefSeq" id="WP_123217881.1">
    <property type="nucleotide sequence ID" value="NZ_RJTM01000156.1"/>
</dbReference>
<dbReference type="InterPro" id="IPR008928">
    <property type="entry name" value="6-hairpin_glycosidase_sf"/>
</dbReference>
<dbReference type="GO" id="GO:0005975">
    <property type="term" value="P:carbohydrate metabolic process"/>
    <property type="evidence" value="ECO:0007669"/>
    <property type="project" value="InterPro"/>
</dbReference>
<dbReference type="InterPro" id="IPR036249">
    <property type="entry name" value="Thioredoxin-like_sf"/>
</dbReference>
<dbReference type="Pfam" id="PF03190">
    <property type="entry name" value="Thioredox_DsbH"/>
    <property type="match status" value="1"/>
</dbReference>
<dbReference type="SUPFAM" id="SSF48208">
    <property type="entry name" value="Six-hairpin glycosidases"/>
    <property type="match status" value="1"/>
</dbReference>
<dbReference type="Gene3D" id="3.40.30.10">
    <property type="entry name" value="Glutaredoxin"/>
    <property type="match status" value="1"/>
</dbReference>
<name>A0A3N0DQF9_SINP1</name>
<dbReference type="PANTHER" id="PTHR42899:SF1">
    <property type="entry name" value="SPERMATOGENESIS-ASSOCIATED PROTEIN 20"/>
    <property type="match status" value="1"/>
</dbReference>
<reference evidence="2 3" key="1">
    <citation type="submission" date="2018-10" db="EMBL/GenBank/DDBJ databases">
        <title>Sinomicrobium pectinilyticum sp. nov., a pectinase-producing bacterium isolated from alkaline and saline soil, and emended description of the genus Sinomicrobium.</title>
        <authorList>
            <person name="Cheng B."/>
            <person name="Li C."/>
            <person name="Lai Q."/>
            <person name="Du M."/>
            <person name="Shao Z."/>
            <person name="Xu P."/>
            <person name="Yang C."/>
        </authorList>
    </citation>
    <scope>NUCLEOTIDE SEQUENCE [LARGE SCALE GENOMIC DNA]</scope>
    <source>
        <strain evidence="2 3">5DNS001</strain>
    </source>
</reference>
<dbReference type="InterPro" id="IPR024705">
    <property type="entry name" value="Ssp411"/>
</dbReference>
<keyword evidence="3" id="KW-1185">Reference proteome</keyword>
<proteinExistence type="predicted"/>
<gene>
    <name evidence="2" type="ORF">ED312_20450</name>
</gene>
<dbReference type="PIRSF" id="PIRSF006402">
    <property type="entry name" value="UCP006402_thioredoxin"/>
    <property type="match status" value="1"/>
</dbReference>
<organism evidence="2 3">
    <name type="scientific">Sinomicrobium pectinilyticum</name>
    <dbReference type="NCBI Taxonomy" id="1084421"/>
    <lineage>
        <taxon>Bacteria</taxon>
        <taxon>Pseudomonadati</taxon>
        <taxon>Bacteroidota</taxon>
        <taxon>Flavobacteriia</taxon>
        <taxon>Flavobacteriales</taxon>
        <taxon>Flavobacteriaceae</taxon>
        <taxon>Sinomicrobium</taxon>
    </lineage>
</organism>
<dbReference type="Gene3D" id="1.50.10.20">
    <property type="match status" value="1"/>
</dbReference>
<evidence type="ECO:0000259" key="1">
    <source>
        <dbReference type="Pfam" id="PF03190"/>
    </source>
</evidence>
<dbReference type="AlphaFoldDB" id="A0A3N0DQF9"/>
<sequence>MPYEHTNDLIRESSPYLLQHAHNPVDWKPWKPETLEKAVRENRLMVVSIGYAACHWCHVMEKESFENLQVAEVMNDGYINIKVDREERPDVDQVYMNAVQLMTGQGGWPLNVITLPDGRPVWGGTYFPKDRWTNALRQIGELFEQQPEKLREYADKMEKGLRSLEAIIPQTDRTPFSFLQVRNAVNRWKNNFDKVNGGPDRAPKFMMPVNLSFLQHYIFENPDKEIEDHLDLTLTKMAYGGVYDHIGGGFSRYSVDAKWHIPHFEKMLYDNGQLVSVYANAYAVTGKELYKNVVYETLDFVRRELTGEEGTFYSSLDADSANENGEVEEGAFYTWTKPELQKLLLTDFPLFRDYYNINDHGLWEKGNYVLIRNKGNREIAEKHGLTETELSEKVAFWKSLLLETRTRRSRPQLDDKVLTSWNAIMLKGYTDAYKIFGEPSFLEAALANARFLTGSQLRPDGGLYRNYKNGKSSINAYLEDYAILTDALLSLHEATLDEHWLMTAKKLTDYVFSHFYDEQSNMFFFTSDKDLPLIMRSIETSDNVIPASNSIMATNLFVLSRHFDERHYAKTAEQMLRNMTTNAEEHPSFHANWLKLMLYHSSNFYEVAVAGENAIKKVRELNRNYSPNKLVTGATGDSELPLLQNRFVEDKTLIYVCVNFSCKLPVGKVSDVLPQLRNNP</sequence>
<evidence type="ECO:0000313" key="2">
    <source>
        <dbReference type="EMBL" id="RNL77875.1"/>
    </source>
</evidence>
<dbReference type="InterPro" id="IPR004879">
    <property type="entry name" value="Ssp411-like_TRX"/>
</dbReference>
<dbReference type="OrthoDB" id="9762614at2"/>
<feature type="domain" description="Spermatogenesis-associated protein 20-like TRX" evidence="1">
    <location>
        <begin position="6"/>
        <end position="161"/>
    </location>
</feature>
<dbReference type="EMBL" id="RJTM01000156">
    <property type="protein sequence ID" value="RNL77875.1"/>
    <property type="molecule type" value="Genomic_DNA"/>
</dbReference>
<protein>
    <submittedName>
        <fullName evidence="2">Thioredoxin domain-containing protein</fullName>
    </submittedName>
</protein>
<dbReference type="SUPFAM" id="SSF52833">
    <property type="entry name" value="Thioredoxin-like"/>
    <property type="match status" value="1"/>
</dbReference>
<dbReference type="Proteomes" id="UP000267469">
    <property type="component" value="Unassembled WGS sequence"/>
</dbReference>
<dbReference type="PANTHER" id="PTHR42899">
    <property type="entry name" value="SPERMATOGENESIS-ASSOCIATED PROTEIN 20"/>
    <property type="match status" value="1"/>
</dbReference>
<evidence type="ECO:0000313" key="3">
    <source>
        <dbReference type="Proteomes" id="UP000267469"/>
    </source>
</evidence>